<evidence type="ECO:0000313" key="3">
    <source>
        <dbReference type="Proteomes" id="UP000001844"/>
    </source>
</evidence>
<dbReference type="KEGG" id="nhl:Nhal_4028"/>
<dbReference type="AlphaFoldDB" id="D5C5I1"/>
<dbReference type="EMBL" id="CP001799">
    <property type="protein sequence ID" value="ADE17035.1"/>
    <property type="molecule type" value="Genomic_DNA"/>
</dbReference>
<dbReference type="Proteomes" id="UP000001844">
    <property type="component" value="Plasmid pNHAL01"/>
</dbReference>
<sequence>MLVIEQTNGRELTRWADINWSTVEANVRRLQGRIYRAAATKQ</sequence>
<evidence type="ECO:0000259" key="1">
    <source>
        <dbReference type="Pfam" id="PF13655"/>
    </source>
</evidence>
<name>D5C5I1_NITHN</name>
<geneLocation type="plasmid" evidence="2 3">
    <name>pNHAL01</name>
</geneLocation>
<feature type="domain" description="Reverse transcriptase N-terminal" evidence="1">
    <location>
        <begin position="15"/>
        <end position="41"/>
    </location>
</feature>
<dbReference type="RefSeq" id="WP_013028137.1">
    <property type="nucleotide sequence ID" value="NC_013958.1"/>
</dbReference>
<keyword evidence="3" id="KW-1185">Reference proteome</keyword>
<protein>
    <recommendedName>
        <fullName evidence="1">Reverse transcriptase N-terminal domain-containing protein</fullName>
    </recommendedName>
</protein>
<proteinExistence type="predicted"/>
<gene>
    <name evidence="2" type="ORF">Nhal_4028</name>
</gene>
<dbReference type="HOGENOM" id="CLU_3254705_0_0_6"/>
<dbReference type="OrthoDB" id="1550386at2"/>
<reference evidence="2 3" key="1">
    <citation type="submission" date="2009-10" db="EMBL/GenBank/DDBJ databases">
        <title>Complete genome sequence of Nitrosococcus halophilus Nc4, a salt-adapted, aerobic obligate ammonia-oxidizing sulfur purple bacterium.</title>
        <authorList>
            <consortium name="US DOE Joint Genome Institute"/>
            <person name="Campbell M.A."/>
            <person name="Malfatti S.A."/>
            <person name="Chain P.S.G."/>
            <person name="Heidelberg J.F."/>
            <person name="Ward N.L."/>
            <person name="Ward B.B."/>
            <person name="Klotz M.G."/>
        </authorList>
    </citation>
    <scope>NUCLEOTIDE SEQUENCE [LARGE SCALE GENOMIC DNA]</scope>
    <source>
        <strain evidence="3">Nc4</strain>
        <plasmid evidence="3">Plasmid pNHAL01</plasmid>
    </source>
</reference>
<dbReference type="InterPro" id="IPR025960">
    <property type="entry name" value="RVT_N"/>
</dbReference>
<keyword evidence="2" id="KW-0614">Plasmid</keyword>
<evidence type="ECO:0000313" key="2">
    <source>
        <dbReference type="EMBL" id="ADE17035.1"/>
    </source>
</evidence>
<accession>D5C5I1</accession>
<organism evidence="2 3">
    <name type="scientific">Nitrosococcus halophilus (strain Nc4)</name>
    <dbReference type="NCBI Taxonomy" id="472759"/>
    <lineage>
        <taxon>Bacteria</taxon>
        <taxon>Pseudomonadati</taxon>
        <taxon>Pseudomonadota</taxon>
        <taxon>Gammaproteobacteria</taxon>
        <taxon>Chromatiales</taxon>
        <taxon>Chromatiaceae</taxon>
        <taxon>Nitrosococcus</taxon>
    </lineage>
</organism>
<dbReference type="Pfam" id="PF13655">
    <property type="entry name" value="RVT_N"/>
    <property type="match status" value="1"/>
</dbReference>